<organism evidence="2 3">
    <name type="scientific">Cyclotella atomus</name>
    <dbReference type="NCBI Taxonomy" id="382360"/>
    <lineage>
        <taxon>Eukaryota</taxon>
        <taxon>Sar</taxon>
        <taxon>Stramenopiles</taxon>
        <taxon>Ochrophyta</taxon>
        <taxon>Bacillariophyta</taxon>
        <taxon>Coscinodiscophyceae</taxon>
        <taxon>Thalassiosirophycidae</taxon>
        <taxon>Stephanodiscales</taxon>
        <taxon>Stephanodiscaceae</taxon>
        <taxon>Cyclotella</taxon>
    </lineage>
</organism>
<gene>
    <name evidence="2" type="ORF">ACHAWO_000024</name>
</gene>
<keyword evidence="3" id="KW-1185">Reference proteome</keyword>
<dbReference type="InterPro" id="IPR036318">
    <property type="entry name" value="FAD-bd_PCMH-like_sf"/>
</dbReference>
<evidence type="ECO:0000313" key="2">
    <source>
        <dbReference type="EMBL" id="KAL3791290.1"/>
    </source>
</evidence>
<dbReference type="Pfam" id="PF01565">
    <property type="entry name" value="FAD_binding_4"/>
    <property type="match status" value="1"/>
</dbReference>
<dbReference type="Proteomes" id="UP001530400">
    <property type="component" value="Unassembled WGS sequence"/>
</dbReference>
<dbReference type="InterPro" id="IPR006094">
    <property type="entry name" value="Oxid_FAD_bind_N"/>
</dbReference>
<accession>A0ABD3PT46</accession>
<sequence>MQRTKEDVVLVSLVDHTPDDKACTPSVDAATGRVRLLVGQSWYDAIALYRHHGLVMPERTLGRFFSVGGVIANAVYGGSREGGSVHSHVSKMPVMTSDGKTSEIEGDELKYWRSSGGQLGVILAVEMKLVREADKGGTLAMKNDVQDFSSLFADVGSPTMNEVSNLVGAVAQKVYSTIAAYDHNQFFFNYYYSNQLVSFYTDFSGPPFNEALVAKYAAAAQFNLQAFGQEVAYTSR</sequence>
<protein>
    <recommendedName>
        <fullName evidence="1">FAD linked oxidase N-terminal domain-containing protein</fullName>
    </recommendedName>
</protein>
<dbReference type="EMBL" id="JALLPJ020000467">
    <property type="protein sequence ID" value="KAL3791290.1"/>
    <property type="molecule type" value="Genomic_DNA"/>
</dbReference>
<dbReference type="AlphaFoldDB" id="A0ABD3PT46"/>
<comment type="caution">
    <text evidence="2">The sequence shown here is derived from an EMBL/GenBank/DDBJ whole genome shotgun (WGS) entry which is preliminary data.</text>
</comment>
<name>A0ABD3PT46_9STRA</name>
<evidence type="ECO:0000313" key="3">
    <source>
        <dbReference type="Proteomes" id="UP001530400"/>
    </source>
</evidence>
<dbReference type="SUPFAM" id="SSF56176">
    <property type="entry name" value="FAD-binding/transporter-associated domain-like"/>
    <property type="match status" value="1"/>
</dbReference>
<evidence type="ECO:0000259" key="1">
    <source>
        <dbReference type="Pfam" id="PF01565"/>
    </source>
</evidence>
<proteinExistence type="predicted"/>
<reference evidence="2 3" key="1">
    <citation type="submission" date="2024-10" db="EMBL/GenBank/DDBJ databases">
        <title>Updated reference genomes for cyclostephanoid diatoms.</title>
        <authorList>
            <person name="Roberts W.R."/>
            <person name="Alverson A.J."/>
        </authorList>
    </citation>
    <scope>NUCLEOTIDE SEQUENCE [LARGE SCALE GENOMIC DNA]</scope>
    <source>
        <strain evidence="2 3">AJA010-31</strain>
    </source>
</reference>
<feature type="domain" description="FAD linked oxidase N-terminal" evidence="1">
    <location>
        <begin position="26"/>
        <end position="103"/>
    </location>
</feature>
<dbReference type="InterPro" id="IPR016169">
    <property type="entry name" value="FAD-bd_PCMH_sub2"/>
</dbReference>
<dbReference type="Gene3D" id="3.30.465.10">
    <property type="match status" value="1"/>
</dbReference>